<dbReference type="Gene3D" id="3.90.228.20">
    <property type="match status" value="1"/>
</dbReference>
<dbReference type="EMBL" id="UHAQ01000004">
    <property type="protein sequence ID" value="SUK95884.1"/>
    <property type="molecule type" value="Genomic_DNA"/>
</dbReference>
<dbReference type="AlphaFoldDB" id="A0A380E5H9"/>
<dbReference type="PANTHER" id="PTHR30031:SF0">
    <property type="entry name" value="PHOSPHOENOLPYRUVATE CARBOXYKINASE (ATP)"/>
    <property type="match status" value="1"/>
</dbReference>
<sequence>MTEPEPSFSTCFGAPFFPLHPTVYADLLGELIDLHDVDVYLVNTGWTGGKYGVGRRISLHYTRQMVNQAISGKLKNAEYTKDSTFGLSIPVEIEDVPKTILNPINAWSDKEKYKAQAEDLIQRF</sequence>
<dbReference type="InterPro" id="IPR013035">
    <property type="entry name" value="PEP_carboxykinase_C"/>
</dbReference>
<gene>
    <name evidence="1" type="primary">pckA_3</name>
    <name evidence="1" type="ORF">NCTC5664_03875</name>
</gene>
<reference evidence="1 2" key="1">
    <citation type="submission" date="2018-06" db="EMBL/GenBank/DDBJ databases">
        <authorList>
            <consortium name="Pathogen Informatics"/>
            <person name="Doyle S."/>
        </authorList>
    </citation>
    <scope>NUCLEOTIDE SEQUENCE [LARGE SCALE GENOMIC DNA]</scope>
    <source>
        <strain evidence="1 2">NCTC5664</strain>
    </source>
</reference>
<keyword evidence="1" id="KW-0418">Kinase</keyword>
<protein>
    <submittedName>
        <fullName evidence="1">Phosphoenolpyruvate carboxykinase</fullName>
        <ecNumber evidence="1">4.1.1.49</ecNumber>
    </submittedName>
</protein>
<dbReference type="GO" id="GO:0006094">
    <property type="term" value="P:gluconeogenesis"/>
    <property type="evidence" value="ECO:0007669"/>
    <property type="project" value="InterPro"/>
</dbReference>
<proteinExistence type="predicted"/>
<organism evidence="1 2">
    <name type="scientific">Staphylococcus aureus</name>
    <dbReference type="NCBI Taxonomy" id="1280"/>
    <lineage>
        <taxon>Bacteria</taxon>
        <taxon>Bacillati</taxon>
        <taxon>Bacillota</taxon>
        <taxon>Bacilli</taxon>
        <taxon>Bacillales</taxon>
        <taxon>Staphylococcaceae</taxon>
        <taxon>Staphylococcus</taxon>
    </lineage>
</organism>
<dbReference type="GO" id="GO:0005524">
    <property type="term" value="F:ATP binding"/>
    <property type="evidence" value="ECO:0007669"/>
    <property type="project" value="InterPro"/>
</dbReference>
<evidence type="ECO:0000313" key="2">
    <source>
        <dbReference type="Proteomes" id="UP000254502"/>
    </source>
</evidence>
<dbReference type="PANTHER" id="PTHR30031">
    <property type="entry name" value="PHOSPHOENOLPYRUVATE CARBOXYKINASE ATP"/>
    <property type="match status" value="1"/>
</dbReference>
<dbReference type="GO" id="GO:0004612">
    <property type="term" value="F:phosphoenolpyruvate carboxykinase (ATP) activity"/>
    <property type="evidence" value="ECO:0007669"/>
    <property type="project" value="UniProtKB-EC"/>
</dbReference>
<name>A0A380E5H9_STAAU</name>
<keyword evidence="1" id="KW-0808">Transferase</keyword>
<keyword evidence="1" id="KW-0456">Lyase</keyword>
<keyword evidence="1" id="KW-0670">Pyruvate</keyword>
<dbReference type="Proteomes" id="UP000254502">
    <property type="component" value="Unassembled WGS sequence"/>
</dbReference>
<dbReference type="Pfam" id="PF01293">
    <property type="entry name" value="PEPCK_ATP"/>
    <property type="match status" value="1"/>
</dbReference>
<dbReference type="GO" id="GO:0005829">
    <property type="term" value="C:cytosol"/>
    <property type="evidence" value="ECO:0007669"/>
    <property type="project" value="TreeGrafter"/>
</dbReference>
<evidence type="ECO:0000313" key="1">
    <source>
        <dbReference type="EMBL" id="SUK95884.1"/>
    </source>
</evidence>
<dbReference type="SUPFAM" id="SSF53795">
    <property type="entry name" value="PEP carboxykinase-like"/>
    <property type="match status" value="1"/>
</dbReference>
<dbReference type="EC" id="4.1.1.49" evidence="1"/>
<dbReference type="GO" id="GO:0016301">
    <property type="term" value="F:kinase activity"/>
    <property type="evidence" value="ECO:0007669"/>
    <property type="project" value="UniProtKB-KW"/>
</dbReference>
<accession>A0A380E5H9</accession>
<dbReference type="InterPro" id="IPR001272">
    <property type="entry name" value="PEP_carboxykinase_ATP"/>
</dbReference>